<gene>
    <name evidence="2" type="ORF">HGM15179_020361</name>
</gene>
<evidence type="ECO:0000313" key="3">
    <source>
        <dbReference type="Proteomes" id="UP000796761"/>
    </source>
</evidence>
<dbReference type="Proteomes" id="UP000796761">
    <property type="component" value="Unassembled WGS sequence"/>
</dbReference>
<proteinExistence type="predicted"/>
<name>A0A8K1D8W9_9PASS</name>
<comment type="caution">
    <text evidence="2">The sequence shown here is derived from an EMBL/GenBank/DDBJ whole genome shotgun (WGS) entry which is preliminary data.</text>
</comment>
<dbReference type="OrthoDB" id="10381215at2759"/>
<dbReference type="EMBL" id="SWJQ01002216">
    <property type="protein sequence ID" value="TRZ06746.1"/>
    <property type="molecule type" value="Genomic_DNA"/>
</dbReference>
<dbReference type="AlphaFoldDB" id="A0A8K1D8W9"/>
<feature type="region of interest" description="Disordered" evidence="1">
    <location>
        <begin position="1"/>
        <end position="29"/>
    </location>
</feature>
<evidence type="ECO:0000313" key="2">
    <source>
        <dbReference type="EMBL" id="TRZ06746.1"/>
    </source>
</evidence>
<evidence type="ECO:0000256" key="1">
    <source>
        <dbReference type="SAM" id="MobiDB-lite"/>
    </source>
</evidence>
<protein>
    <submittedName>
        <fullName evidence="2">Uncharacterized protein</fullName>
    </submittedName>
</protein>
<sequence length="120" mass="13657">MMEEVRKINTAPVQVTGPKVRAQRPPAKRREYTPRDNLWFFLRDHGEGIGKWNGKPTSVVAAQVRQLKEGNANQGSSTKVKVASASHDQAAEYYRKEDDLSYPLKETSSMYAQEENYNQV</sequence>
<reference evidence="2" key="1">
    <citation type="submission" date="2019-04" db="EMBL/GenBank/DDBJ databases">
        <title>Genome assembly of Zosterops borbonicus 15179.</title>
        <authorList>
            <person name="Leroy T."/>
            <person name="Anselmetti Y."/>
            <person name="Tilak M.-K."/>
            <person name="Nabholz B."/>
        </authorList>
    </citation>
    <scope>NUCLEOTIDE SEQUENCE</scope>
    <source>
        <strain evidence="2">HGM_15179</strain>
        <tissue evidence="2">Muscle</tissue>
    </source>
</reference>
<accession>A0A8K1D8W9</accession>
<keyword evidence="3" id="KW-1185">Reference proteome</keyword>
<organism evidence="2 3">
    <name type="scientific">Zosterops borbonicus</name>
    <dbReference type="NCBI Taxonomy" id="364589"/>
    <lineage>
        <taxon>Eukaryota</taxon>
        <taxon>Metazoa</taxon>
        <taxon>Chordata</taxon>
        <taxon>Craniata</taxon>
        <taxon>Vertebrata</taxon>
        <taxon>Euteleostomi</taxon>
        <taxon>Archelosauria</taxon>
        <taxon>Archosauria</taxon>
        <taxon>Dinosauria</taxon>
        <taxon>Saurischia</taxon>
        <taxon>Theropoda</taxon>
        <taxon>Coelurosauria</taxon>
        <taxon>Aves</taxon>
        <taxon>Neognathae</taxon>
        <taxon>Neoaves</taxon>
        <taxon>Telluraves</taxon>
        <taxon>Australaves</taxon>
        <taxon>Passeriformes</taxon>
        <taxon>Sylvioidea</taxon>
        <taxon>Zosteropidae</taxon>
        <taxon>Zosterops</taxon>
    </lineage>
</organism>